<dbReference type="RefSeq" id="WP_244201304.1">
    <property type="nucleotide sequence ID" value="NZ_CADIJZ010000004.1"/>
</dbReference>
<dbReference type="Proteomes" id="UP000494205">
    <property type="component" value="Unassembled WGS sequence"/>
</dbReference>
<protein>
    <recommendedName>
        <fullName evidence="2">PBP domain-containing protein</fullName>
    </recommendedName>
</protein>
<evidence type="ECO:0000313" key="3">
    <source>
        <dbReference type="EMBL" id="CAB3657715.1"/>
    </source>
</evidence>
<dbReference type="Gene3D" id="3.40.190.10">
    <property type="entry name" value="Periplasmic binding protein-like II"/>
    <property type="match status" value="3"/>
</dbReference>
<reference evidence="3 4" key="1">
    <citation type="submission" date="2020-04" db="EMBL/GenBank/DDBJ databases">
        <authorList>
            <person name="De Canck E."/>
        </authorList>
    </citation>
    <scope>NUCLEOTIDE SEQUENCE [LARGE SCALE GENOMIC DNA]</scope>
    <source>
        <strain evidence="3 4">LMG 27174</strain>
    </source>
</reference>
<dbReference type="AlphaFoldDB" id="A0A6J5AR71"/>
<dbReference type="PANTHER" id="PTHR30570:SF6">
    <property type="entry name" value="PHOSPHATE-BINDING PROTEIN PSTS"/>
    <property type="match status" value="1"/>
</dbReference>
<proteinExistence type="predicted"/>
<evidence type="ECO:0000259" key="2">
    <source>
        <dbReference type="Pfam" id="PF12849"/>
    </source>
</evidence>
<sequence>MPVFDCPLRRASSSMPPLSRSFLPLRSQHACSPLARRRGAGIGLLLAACLALMTPCVAQTADAVAGLPVYHSLPELSGTLSSVGDDAMGPLLDAWLAAFERRQPGIHRGPHWRHAGSATAFGALMFGDADIAPLAREPLPTELQPYAHQFAGDMMKSPLLVRVASLHGQAAYLTVNRRPGAPLPPKISAFLAFALSDEGQAIVAAQKRFALLTAAQAAHERAKLGGFLPPLDAHLAVYRPVAGLHGAIDSVGSDGMKSLMDAWIDGFTQVQPAVRKGDRWEHLGTLNGFHALLAGDTAMAPMGRELWPDERAVYAQIRHAAPLEIRVARGGFNTPQRTTAQAIFVHPDNPLKGITLAQLASILRRNPGVTRWGQLGLTGDWADRPITIYIPPRVAPNAMSMQIMVLAGGAWNNAVHEGSIDDTARAIAADPGALGFGGLEEGGPGLKTLTVARRAGEPFYALDADNAASGRYPLTRYMYIRLNRPLTPPVKAFLRYILSRDGQEPVRYSAYFPLSAAEVREELAKLR</sequence>
<gene>
    <name evidence="3" type="ORF">LMG27174_01502</name>
</gene>
<dbReference type="PANTHER" id="PTHR30570">
    <property type="entry name" value="PERIPLASMIC PHOSPHATE BINDING COMPONENT OF PHOSPHATE ABC TRANSPORTER"/>
    <property type="match status" value="1"/>
</dbReference>
<name>A0A6J5AR71_9BURK</name>
<dbReference type="InterPro" id="IPR024370">
    <property type="entry name" value="PBP_domain"/>
</dbReference>
<dbReference type="EMBL" id="CADIJZ010000004">
    <property type="protein sequence ID" value="CAB3657715.1"/>
    <property type="molecule type" value="Genomic_DNA"/>
</dbReference>
<evidence type="ECO:0000313" key="4">
    <source>
        <dbReference type="Proteomes" id="UP000494205"/>
    </source>
</evidence>
<accession>A0A6J5AR71</accession>
<feature type="domain" description="PBP" evidence="2">
    <location>
        <begin position="248"/>
        <end position="500"/>
    </location>
</feature>
<dbReference type="Pfam" id="PF12849">
    <property type="entry name" value="PBP_like_2"/>
    <property type="match status" value="1"/>
</dbReference>
<organism evidence="3 4">
    <name type="scientific">Paraburkholderia rhynchosiae</name>
    <dbReference type="NCBI Taxonomy" id="487049"/>
    <lineage>
        <taxon>Bacteria</taxon>
        <taxon>Pseudomonadati</taxon>
        <taxon>Pseudomonadota</taxon>
        <taxon>Betaproteobacteria</taxon>
        <taxon>Burkholderiales</taxon>
        <taxon>Burkholderiaceae</taxon>
        <taxon>Paraburkholderia</taxon>
    </lineage>
</organism>
<dbReference type="SUPFAM" id="SSF53850">
    <property type="entry name" value="Periplasmic binding protein-like II"/>
    <property type="match status" value="2"/>
</dbReference>
<evidence type="ECO:0000256" key="1">
    <source>
        <dbReference type="ARBA" id="ARBA00022729"/>
    </source>
</evidence>
<dbReference type="InterPro" id="IPR050811">
    <property type="entry name" value="Phosphate_ABC_transporter"/>
</dbReference>
<keyword evidence="1" id="KW-0732">Signal</keyword>